<dbReference type="AlphaFoldDB" id="A0A517YBF7"/>
<dbReference type="OrthoDB" id="9890630at2"/>
<dbReference type="EMBL" id="CP036274">
    <property type="protein sequence ID" value="QDU27567.1"/>
    <property type="molecule type" value="Genomic_DNA"/>
</dbReference>
<organism evidence="1 2">
    <name type="scientific">Anatilimnocola aggregata</name>
    <dbReference type="NCBI Taxonomy" id="2528021"/>
    <lineage>
        <taxon>Bacteria</taxon>
        <taxon>Pseudomonadati</taxon>
        <taxon>Planctomycetota</taxon>
        <taxon>Planctomycetia</taxon>
        <taxon>Pirellulales</taxon>
        <taxon>Pirellulaceae</taxon>
        <taxon>Anatilimnocola</taxon>
    </lineage>
</organism>
<dbReference type="Proteomes" id="UP000315017">
    <property type="component" value="Chromosome"/>
</dbReference>
<dbReference type="KEGG" id="aagg:ETAA8_26550"/>
<gene>
    <name evidence="1" type="ORF">ETAA8_26550</name>
</gene>
<evidence type="ECO:0000313" key="2">
    <source>
        <dbReference type="Proteomes" id="UP000315017"/>
    </source>
</evidence>
<evidence type="ECO:0008006" key="3">
    <source>
        <dbReference type="Google" id="ProtNLM"/>
    </source>
</evidence>
<reference evidence="1 2" key="1">
    <citation type="submission" date="2019-02" db="EMBL/GenBank/DDBJ databases">
        <title>Deep-cultivation of Planctomycetes and their phenomic and genomic characterization uncovers novel biology.</title>
        <authorList>
            <person name="Wiegand S."/>
            <person name="Jogler M."/>
            <person name="Boedeker C."/>
            <person name="Pinto D."/>
            <person name="Vollmers J."/>
            <person name="Rivas-Marin E."/>
            <person name="Kohn T."/>
            <person name="Peeters S.H."/>
            <person name="Heuer A."/>
            <person name="Rast P."/>
            <person name="Oberbeckmann S."/>
            <person name="Bunk B."/>
            <person name="Jeske O."/>
            <person name="Meyerdierks A."/>
            <person name="Storesund J.E."/>
            <person name="Kallscheuer N."/>
            <person name="Luecker S."/>
            <person name="Lage O.M."/>
            <person name="Pohl T."/>
            <person name="Merkel B.J."/>
            <person name="Hornburger P."/>
            <person name="Mueller R.-W."/>
            <person name="Bruemmer F."/>
            <person name="Labrenz M."/>
            <person name="Spormann A.M."/>
            <person name="Op den Camp H."/>
            <person name="Overmann J."/>
            <person name="Amann R."/>
            <person name="Jetten M.S.M."/>
            <person name="Mascher T."/>
            <person name="Medema M.H."/>
            <person name="Devos D.P."/>
            <person name="Kaster A.-K."/>
            <person name="Ovreas L."/>
            <person name="Rohde M."/>
            <person name="Galperin M.Y."/>
            <person name="Jogler C."/>
        </authorList>
    </citation>
    <scope>NUCLEOTIDE SEQUENCE [LARGE SCALE GENOMIC DNA]</scope>
    <source>
        <strain evidence="1 2">ETA_A8</strain>
    </source>
</reference>
<dbReference type="RefSeq" id="WP_145088495.1">
    <property type="nucleotide sequence ID" value="NZ_CP036274.1"/>
</dbReference>
<proteinExistence type="predicted"/>
<protein>
    <recommendedName>
        <fullName evidence="3">Trypsin-like peptidase domain-containing protein</fullName>
    </recommendedName>
</protein>
<name>A0A517YBF7_9BACT</name>
<accession>A0A517YBF7</accession>
<sequence length="279" mass="30736">MRPSDGLFNVILDRLTPIMQSYSTPILAAYGGKVYQHATGTLFAFGSHRFLVTASHAIKQYLRGKQHYKDLVLLVENGAGKLVRLYGQYNATETANDTSSNQHAADGDDLDIAVWKLHEKTIDSLTGKSYLNRGSISISADVTSGVYFLVGYPTEWSSSDLNALMINLTPMPLITGPLEAPERVPSFNPNLHMLMDLDPPAPCPKSLEGISGCAVWRLSTTQLSPAWTPDEMKVVGIQTGIFSKHGAIKATKWKYVIRCLVQLVPDIRDAFKLWLPGEE</sequence>
<keyword evidence="2" id="KW-1185">Reference proteome</keyword>
<evidence type="ECO:0000313" key="1">
    <source>
        <dbReference type="EMBL" id="QDU27567.1"/>
    </source>
</evidence>